<dbReference type="Pfam" id="PF00621">
    <property type="entry name" value="RhoGEF"/>
    <property type="match status" value="1"/>
</dbReference>
<name>A0A9W9PQ77_9EURO</name>
<dbReference type="Gene3D" id="1.20.900.10">
    <property type="entry name" value="Dbl homology (DH) domain"/>
    <property type="match status" value="1"/>
</dbReference>
<dbReference type="AlphaFoldDB" id="A0A9W9PQ77"/>
<dbReference type="Proteomes" id="UP001147746">
    <property type="component" value="Unassembled WGS sequence"/>
</dbReference>
<evidence type="ECO:0000313" key="4">
    <source>
        <dbReference type="Proteomes" id="UP001147746"/>
    </source>
</evidence>
<feature type="compositionally biased region" description="Basic and acidic residues" evidence="1">
    <location>
        <begin position="1"/>
        <end position="10"/>
    </location>
</feature>
<protein>
    <recommendedName>
        <fullName evidence="2">DH domain-containing protein</fullName>
    </recommendedName>
</protein>
<dbReference type="PANTHER" id="PTHR12673">
    <property type="entry name" value="FACIOGENITAL DYSPLASIA PROTEIN"/>
    <property type="match status" value="1"/>
</dbReference>
<keyword evidence="4" id="KW-1185">Reference proteome</keyword>
<evidence type="ECO:0000313" key="3">
    <source>
        <dbReference type="EMBL" id="KAJ5303622.1"/>
    </source>
</evidence>
<dbReference type="SUPFAM" id="SSF50729">
    <property type="entry name" value="PH domain-like"/>
    <property type="match status" value="1"/>
</dbReference>
<dbReference type="GO" id="GO:0005737">
    <property type="term" value="C:cytoplasm"/>
    <property type="evidence" value="ECO:0007669"/>
    <property type="project" value="TreeGrafter"/>
</dbReference>
<dbReference type="InterPro" id="IPR035899">
    <property type="entry name" value="DBL_dom_sf"/>
</dbReference>
<comment type="caution">
    <text evidence="3">The sequence shown here is derived from an EMBL/GenBank/DDBJ whole genome shotgun (WGS) entry which is preliminary data.</text>
</comment>
<dbReference type="GO" id="GO:0005085">
    <property type="term" value="F:guanyl-nucleotide exchange factor activity"/>
    <property type="evidence" value="ECO:0007669"/>
    <property type="project" value="InterPro"/>
</dbReference>
<dbReference type="InterPro" id="IPR051092">
    <property type="entry name" value="FYVE_RhoGEF_PH"/>
</dbReference>
<dbReference type="SMART" id="SM00325">
    <property type="entry name" value="RhoGEF"/>
    <property type="match status" value="1"/>
</dbReference>
<feature type="region of interest" description="Disordered" evidence="1">
    <location>
        <begin position="1"/>
        <end position="38"/>
    </location>
</feature>
<feature type="compositionally biased region" description="Polar residues" evidence="1">
    <location>
        <begin position="773"/>
        <end position="783"/>
    </location>
</feature>
<reference evidence="3" key="1">
    <citation type="submission" date="2022-12" db="EMBL/GenBank/DDBJ databases">
        <authorList>
            <person name="Petersen C."/>
        </authorList>
    </citation>
    <scope>NUCLEOTIDE SEQUENCE</scope>
    <source>
        <strain evidence="3">IBT 21472</strain>
    </source>
</reference>
<gene>
    <name evidence="3" type="ORF">N7476_010421</name>
</gene>
<evidence type="ECO:0000259" key="2">
    <source>
        <dbReference type="PROSITE" id="PS50010"/>
    </source>
</evidence>
<dbReference type="PANTHER" id="PTHR12673:SF159">
    <property type="entry name" value="LD03170P"/>
    <property type="match status" value="1"/>
</dbReference>
<feature type="domain" description="DH" evidence="2">
    <location>
        <begin position="159"/>
        <end position="410"/>
    </location>
</feature>
<proteinExistence type="predicted"/>
<organism evidence="3 4">
    <name type="scientific">Penicillium atrosanguineum</name>
    <dbReference type="NCBI Taxonomy" id="1132637"/>
    <lineage>
        <taxon>Eukaryota</taxon>
        <taxon>Fungi</taxon>
        <taxon>Dikarya</taxon>
        <taxon>Ascomycota</taxon>
        <taxon>Pezizomycotina</taxon>
        <taxon>Eurotiomycetes</taxon>
        <taxon>Eurotiomycetidae</taxon>
        <taxon>Eurotiales</taxon>
        <taxon>Aspergillaceae</taxon>
        <taxon>Penicillium</taxon>
    </lineage>
</organism>
<dbReference type="EMBL" id="JAPZBO010000009">
    <property type="protein sequence ID" value="KAJ5303622.1"/>
    <property type="molecule type" value="Genomic_DNA"/>
</dbReference>
<dbReference type="PROSITE" id="PS50010">
    <property type="entry name" value="DH_2"/>
    <property type="match status" value="1"/>
</dbReference>
<sequence>MEYKDDETDKLLQPSNETKNDPDAAEKNSPVQRALPTHPFKKWMDSFRTRKRVPPTISERYVEGWSDSSATDFPILSTVPRRGSIQDEFWERSSGRSSQLGTVKTAAMSIASQSMARSRGTTQSATTQSAVSEMRISAEGSHPISSNCMDEAVELRATKRRQVLRELLATETDYVQGMKALAGILSMFDTRPQIYHNIQRIRDIHEHFLIQLEKASPMSALPSRGEASDFISGSLSKRLGILDLPGLKGLQTRSLRTRSLKASINQHFKTLVAESLEGLEVAREIEKLTLTSSEKSASFPAYEEFCSNYELLAQDVAILRRSIPNWSAYDQGIEALSKSVASMESKKHEENRSMNLSDLMIKPIQRLCKYPLLLQDLLRHTPVSDCPSSHNGIRQILESLRILVARINSATGNPVNKDRIQKTIILQEKLSFSESFMLQDIYKELGPLTLCGVLHVTYQTPESIVGDFMVCVLFNCYLVFVKGVEDFRRLVVVACIYLGDLRTDTPQNGRGLYCYGCPFSWKLLFQDQEDSHEFVLSASSATEEKHWKMEILKCSASLAEMANPGPAIDPRKYSFVNLLLLPLDRVRFTATSLTRRSSMDSMTVSRKANVQHIIIKKTHYPHMSEEAASPQSGGGEFERPKTPVVRGALTLVARRMDRIRLERMIADVYNRDVLPMPGMVLGRGDLFRRGSIMRRLSLHAGFTKRSSSVSIGNSSPVVADARSVEEYSVEEKEMVAGHDGFTDQQRSPDPDCESPMSPTTPLGSSRTIRFRTSMKSAGSASSPRSEKGSSQESNFETPSRKKWTSPISLFNVLSPKTPKR</sequence>
<feature type="region of interest" description="Disordered" evidence="1">
    <location>
        <begin position="733"/>
        <end position="820"/>
    </location>
</feature>
<evidence type="ECO:0000256" key="1">
    <source>
        <dbReference type="SAM" id="MobiDB-lite"/>
    </source>
</evidence>
<dbReference type="InterPro" id="IPR000219">
    <property type="entry name" value="DH_dom"/>
</dbReference>
<feature type="compositionally biased region" description="Polar residues" evidence="1">
    <location>
        <begin position="756"/>
        <end position="767"/>
    </location>
</feature>
<reference evidence="3" key="2">
    <citation type="journal article" date="2023" name="IMA Fungus">
        <title>Comparative genomic study of the Penicillium genus elucidates a diverse pangenome and 15 lateral gene transfer events.</title>
        <authorList>
            <person name="Petersen C."/>
            <person name="Sorensen T."/>
            <person name="Nielsen M.R."/>
            <person name="Sondergaard T.E."/>
            <person name="Sorensen J.L."/>
            <person name="Fitzpatrick D.A."/>
            <person name="Frisvad J.C."/>
            <person name="Nielsen K.L."/>
        </authorList>
    </citation>
    <scope>NUCLEOTIDE SEQUENCE</scope>
    <source>
        <strain evidence="3">IBT 21472</strain>
    </source>
</reference>
<dbReference type="SUPFAM" id="SSF48065">
    <property type="entry name" value="DBL homology domain (DH-domain)"/>
    <property type="match status" value="1"/>
</dbReference>
<accession>A0A9W9PQ77</accession>